<feature type="compositionally biased region" description="Polar residues" evidence="1">
    <location>
        <begin position="10"/>
        <end position="20"/>
    </location>
</feature>
<evidence type="ECO:0000313" key="2">
    <source>
        <dbReference type="EMBL" id="JAD21800.1"/>
    </source>
</evidence>
<sequence length="61" mass="7006">MLKMRKVVHQITTQTQMSHNKLQEKNMPPGWHRSKLLLAMGSHTPIHEESMAQCLIVLISS</sequence>
<reference evidence="2" key="2">
    <citation type="journal article" date="2015" name="Data Brief">
        <title>Shoot transcriptome of the giant reed, Arundo donax.</title>
        <authorList>
            <person name="Barrero R.A."/>
            <person name="Guerrero F.D."/>
            <person name="Moolhuijzen P."/>
            <person name="Goolsby J.A."/>
            <person name="Tidwell J."/>
            <person name="Bellgard S.E."/>
            <person name="Bellgard M.I."/>
        </authorList>
    </citation>
    <scope>NUCLEOTIDE SEQUENCE</scope>
    <source>
        <tissue evidence="2">Shoot tissue taken approximately 20 cm above the soil surface</tissue>
    </source>
</reference>
<reference evidence="2" key="1">
    <citation type="submission" date="2014-09" db="EMBL/GenBank/DDBJ databases">
        <authorList>
            <person name="Magalhaes I.L.F."/>
            <person name="Oliveira U."/>
            <person name="Santos F.R."/>
            <person name="Vidigal T.H.D.A."/>
            <person name="Brescovit A.D."/>
            <person name="Santos A.J."/>
        </authorList>
    </citation>
    <scope>NUCLEOTIDE SEQUENCE</scope>
    <source>
        <tissue evidence="2">Shoot tissue taken approximately 20 cm above the soil surface</tissue>
    </source>
</reference>
<dbReference type="EMBL" id="GBRH01276095">
    <property type="protein sequence ID" value="JAD21800.1"/>
    <property type="molecule type" value="Transcribed_RNA"/>
</dbReference>
<dbReference type="AlphaFoldDB" id="A0A0A8Y939"/>
<accession>A0A0A8Y939</accession>
<protein>
    <submittedName>
        <fullName evidence="2">Uncharacterized protein</fullName>
    </submittedName>
</protein>
<organism evidence="2">
    <name type="scientific">Arundo donax</name>
    <name type="common">Giant reed</name>
    <name type="synonym">Donax arundinaceus</name>
    <dbReference type="NCBI Taxonomy" id="35708"/>
    <lineage>
        <taxon>Eukaryota</taxon>
        <taxon>Viridiplantae</taxon>
        <taxon>Streptophyta</taxon>
        <taxon>Embryophyta</taxon>
        <taxon>Tracheophyta</taxon>
        <taxon>Spermatophyta</taxon>
        <taxon>Magnoliopsida</taxon>
        <taxon>Liliopsida</taxon>
        <taxon>Poales</taxon>
        <taxon>Poaceae</taxon>
        <taxon>PACMAD clade</taxon>
        <taxon>Arundinoideae</taxon>
        <taxon>Arundineae</taxon>
        <taxon>Arundo</taxon>
    </lineage>
</organism>
<evidence type="ECO:0000256" key="1">
    <source>
        <dbReference type="SAM" id="MobiDB-lite"/>
    </source>
</evidence>
<name>A0A0A8Y939_ARUDO</name>
<feature type="region of interest" description="Disordered" evidence="1">
    <location>
        <begin position="10"/>
        <end position="29"/>
    </location>
</feature>
<proteinExistence type="predicted"/>